<keyword evidence="2" id="KW-0507">mRNA processing</keyword>
<dbReference type="OMA" id="NEPHHAN"/>
<feature type="region of interest" description="Disordered" evidence="4">
    <location>
        <begin position="142"/>
        <end position="503"/>
    </location>
</feature>
<feature type="domain" description="Symplekin/Pta1 N-terminal" evidence="5">
    <location>
        <begin position="46"/>
        <end position="137"/>
    </location>
</feature>
<comment type="subcellular location">
    <subcellularLocation>
        <location evidence="1">Nucleus</location>
    </subcellularLocation>
</comment>
<feature type="compositionally biased region" description="Basic and acidic residues" evidence="4">
    <location>
        <begin position="347"/>
        <end position="368"/>
    </location>
</feature>
<feature type="compositionally biased region" description="Low complexity" evidence="4">
    <location>
        <begin position="494"/>
        <end position="503"/>
    </location>
</feature>
<dbReference type="GO" id="GO:0005847">
    <property type="term" value="C:mRNA cleavage and polyadenylation specificity factor complex"/>
    <property type="evidence" value="ECO:0007669"/>
    <property type="project" value="TreeGrafter"/>
</dbReference>
<keyword evidence="7" id="KW-1185">Reference proteome</keyword>
<evidence type="ECO:0000313" key="6">
    <source>
        <dbReference type="EMBL" id="KXN65102.1"/>
    </source>
</evidence>
<evidence type="ECO:0000256" key="1">
    <source>
        <dbReference type="ARBA" id="ARBA00004123"/>
    </source>
</evidence>
<feature type="compositionally biased region" description="Polar residues" evidence="4">
    <location>
        <begin position="441"/>
        <end position="468"/>
    </location>
</feature>
<feature type="compositionally biased region" description="Low complexity" evidence="4">
    <location>
        <begin position="155"/>
        <end position="197"/>
    </location>
</feature>
<dbReference type="STRING" id="796925.A0A137NQW0"/>
<dbReference type="PANTHER" id="PTHR15245">
    <property type="entry name" value="SYMPLEKIN-RELATED"/>
    <property type="match status" value="1"/>
</dbReference>
<organism evidence="6 7">
    <name type="scientific">Conidiobolus coronatus (strain ATCC 28846 / CBS 209.66 / NRRL 28638)</name>
    <name type="common">Delacroixia coronata</name>
    <dbReference type="NCBI Taxonomy" id="796925"/>
    <lineage>
        <taxon>Eukaryota</taxon>
        <taxon>Fungi</taxon>
        <taxon>Fungi incertae sedis</taxon>
        <taxon>Zoopagomycota</taxon>
        <taxon>Entomophthoromycotina</taxon>
        <taxon>Entomophthoromycetes</taxon>
        <taxon>Entomophthorales</taxon>
        <taxon>Ancylistaceae</taxon>
        <taxon>Conidiobolus</taxon>
    </lineage>
</organism>
<dbReference type="EMBL" id="KQ964982">
    <property type="protein sequence ID" value="KXN65102.1"/>
    <property type="molecule type" value="Genomic_DNA"/>
</dbReference>
<feature type="compositionally biased region" description="Pro residues" evidence="4">
    <location>
        <begin position="229"/>
        <end position="263"/>
    </location>
</feature>
<dbReference type="Gene3D" id="1.25.10.10">
    <property type="entry name" value="Leucine-rich Repeat Variant"/>
    <property type="match status" value="1"/>
</dbReference>
<proteinExistence type="predicted"/>
<feature type="compositionally biased region" description="Pro residues" evidence="4">
    <location>
        <begin position="272"/>
        <end position="283"/>
    </location>
</feature>
<dbReference type="PRINTS" id="PR01217">
    <property type="entry name" value="PRICHEXTENSN"/>
</dbReference>
<dbReference type="PANTHER" id="PTHR15245:SF20">
    <property type="entry name" value="SYMPLEKIN"/>
    <property type="match status" value="1"/>
</dbReference>
<evidence type="ECO:0000313" key="7">
    <source>
        <dbReference type="Proteomes" id="UP000070444"/>
    </source>
</evidence>
<protein>
    <recommendedName>
        <fullName evidence="5">Symplekin/Pta1 N-terminal domain-containing protein</fullName>
    </recommendedName>
</protein>
<dbReference type="Pfam" id="PF11935">
    <property type="entry name" value="SYMPK_PTA1_N"/>
    <property type="match status" value="1"/>
</dbReference>
<keyword evidence="3" id="KW-0539">Nucleus</keyword>
<evidence type="ECO:0000256" key="4">
    <source>
        <dbReference type="SAM" id="MobiDB-lite"/>
    </source>
</evidence>
<feature type="compositionally biased region" description="Polar residues" evidence="4">
    <location>
        <begin position="386"/>
        <end position="400"/>
    </location>
</feature>
<dbReference type="OrthoDB" id="331600at2759"/>
<evidence type="ECO:0000256" key="2">
    <source>
        <dbReference type="ARBA" id="ARBA00022664"/>
    </source>
</evidence>
<dbReference type="InterPro" id="IPR032460">
    <property type="entry name" value="Symplekin/Pta1_N"/>
</dbReference>
<evidence type="ECO:0000259" key="5">
    <source>
        <dbReference type="Pfam" id="PF11935"/>
    </source>
</evidence>
<dbReference type="AlphaFoldDB" id="A0A137NQW0"/>
<accession>A0A137NQW0</accession>
<reference evidence="6 7" key="1">
    <citation type="journal article" date="2015" name="Genome Biol. Evol.">
        <title>Phylogenomic analyses indicate that early fungi evolved digesting cell walls of algal ancestors of land plants.</title>
        <authorList>
            <person name="Chang Y."/>
            <person name="Wang S."/>
            <person name="Sekimoto S."/>
            <person name="Aerts A.L."/>
            <person name="Choi C."/>
            <person name="Clum A."/>
            <person name="LaButti K.M."/>
            <person name="Lindquist E.A."/>
            <person name="Yee Ngan C."/>
            <person name="Ohm R.A."/>
            <person name="Salamov A.A."/>
            <person name="Grigoriev I.V."/>
            <person name="Spatafora J.W."/>
            <person name="Berbee M.L."/>
        </authorList>
    </citation>
    <scope>NUCLEOTIDE SEQUENCE [LARGE SCALE GENOMIC DNA]</scope>
    <source>
        <strain evidence="6 7">NRRL 28638</strain>
    </source>
</reference>
<sequence length="589" mass="67156">MQVKVMMIKCFQTMIVSLSGVGSDLKFKAANSGFDNIPFHEKSQQVLKYLEKGLSNDRSFNVLTAIINAFTIICLERPPYSDKIIDLMLGFYNSPPSYLNAFQLKCIQKSIKVQIINLNKHNRNNQFSSKLSKAAEEFLRSNPITQSPPTDPYVSQTSQAAAQPQQPKYQQSRPPFPDQNQHNAPRPQRPQQNIQQPHPRPNFNQGTGPPPPFQHQPRPMNHRGGQFIPRPPLPQHLRPPLPPPPPFQRPPPPPLPHDFPPNPQFMHMHQPNPLPYLPHPEYPPEQFNEYPPYEEYDQPYYHPEHPPQDSMMEYDEQYAPYADTNYPPFADNGMNEPHHANSGYPDQHMDYYPDDPHQDWPLHGESEARTSNTAKNPFEYDPNPRSGPSTPPFAQSQNSPPILVHESRRQNFSATSNEEHEEFERPLPRHAESLEPPVFQQPEQSSKPTPESSIQTPSEATLTPQPSVIESDRRESQSPTVVPGEDFTENNTLIDSIPSSPSVESVDEEFQLTDTWINSIKALSFKRLLQKGTQITAKDKSEELVGLDWMVLSSRIASLKPLPDLGASSQSDELRRIMFEFISTDFKTK</sequence>
<feature type="compositionally biased region" description="Basic and acidic residues" evidence="4">
    <location>
        <begin position="422"/>
        <end position="433"/>
    </location>
</feature>
<evidence type="ECO:0000256" key="3">
    <source>
        <dbReference type="ARBA" id="ARBA00023242"/>
    </source>
</evidence>
<name>A0A137NQW0_CONC2</name>
<dbReference type="InterPro" id="IPR021850">
    <property type="entry name" value="Symplekin/Pta1"/>
</dbReference>
<dbReference type="Proteomes" id="UP000070444">
    <property type="component" value="Unassembled WGS sequence"/>
</dbReference>
<dbReference type="GO" id="GO:0006397">
    <property type="term" value="P:mRNA processing"/>
    <property type="evidence" value="ECO:0007669"/>
    <property type="project" value="UniProtKB-KW"/>
</dbReference>
<dbReference type="InterPro" id="IPR011989">
    <property type="entry name" value="ARM-like"/>
</dbReference>
<gene>
    <name evidence="6" type="ORF">CONCODRAFT_74465</name>
</gene>